<dbReference type="OrthoDB" id="5378975at2759"/>
<feature type="compositionally biased region" description="Low complexity" evidence="1">
    <location>
        <begin position="1"/>
        <end position="13"/>
    </location>
</feature>
<accession>A0A1E3IEI9</accession>
<name>A0A1E3IEI9_9TREE</name>
<feature type="region of interest" description="Disordered" evidence="1">
    <location>
        <begin position="264"/>
        <end position="304"/>
    </location>
</feature>
<feature type="compositionally biased region" description="Basic and acidic residues" evidence="1">
    <location>
        <begin position="284"/>
        <end position="293"/>
    </location>
</feature>
<dbReference type="GeneID" id="91087959"/>
<evidence type="ECO:0000313" key="2">
    <source>
        <dbReference type="EMBL" id="WVN88538.1"/>
    </source>
</evidence>
<reference evidence="2" key="3">
    <citation type="submission" date="2024-01" db="EMBL/GenBank/DDBJ databases">
        <authorList>
            <person name="Coelho M.A."/>
            <person name="David-Palma M."/>
            <person name="Shea T."/>
            <person name="Sun S."/>
            <person name="Cuomo C.A."/>
            <person name="Heitman J."/>
        </authorList>
    </citation>
    <scope>NUCLEOTIDE SEQUENCE</scope>
    <source>
        <strain evidence="2">CBS 7841</strain>
    </source>
</reference>
<dbReference type="AlphaFoldDB" id="A0A1E3IEI9"/>
<dbReference type="PANTHER" id="PTHR38698">
    <property type="entry name" value="EXPRESSED PROTEIN"/>
    <property type="match status" value="1"/>
</dbReference>
<feature type="compositionally biased region" description="Polar residues" evidence="1">
    <location>
        <begin position="399"/>
        <end position="420"/>
    </location>
</feature>
<feature type="region of interest" description="Disordered" evidence="1">
    <location>
        <begin position="40"/>
        <end position="64"/>
    </location>
</feature>
<sequence length="432" mass="46882">MDADPWADASSAPFKPPKPASPLKAPEDVDIVASTLSIDQVQGQTSSQGIHQDDMGNGNVRDGAEKIVNVEESVEIRQAVGHDEFDDNGFDKVDEPLQLFDSPVNGAPSLLSDEEEDAFGDFGDFKEGDHEELEVENRESFDTITHLQQPTETNPERWHALELRPIPPRSEISDQLTTLLAPLLTGSEFLTDEPPRAVGGLSQILMSESSRTTHTQLITPPITKPLDWTRSCVRRKHLISLGVPVNLDEVDPLRINITNEASSSSFQRLPAKRADTYDGSTKPGHSDADEQGRRNGIGAMPIEDGRTAGAMGKYGLGRKPGMDMAKAGELCGIEEEQLSLLPILTLQKLQQDLVENSAQASGTLAWMLQLKDAQLQDHSTYNSMISSLIANAARAKTSSSSGGKVFRSTSNKRPQSTSGLVTPRRAGSPGIW</sequence>
<feature type="region of interest" description="Disordered" evidence="1">
    <location>
        <begin position="1"/>
        <end position="25"/>
    </location>
</feature>
<dbReference type="RefSeq" id="XP_066069238.1">
    <property type="nucleotide sequence ID" value="XM_066213141.1"/>
</dbReference>
<evidence type="ECO:0000313" key="3">
    <source>
        <dbReference type="Proteomes" id="UP000094043"/>
    </source>
</evidence>
<dbReference type="VEuPathDB" id="FungiDB:L203_03753"/>
<evidence type="ECO:0000256" key="1">
    <source>
        <dbReference type="SAM" id="MobiDB-lite"/>
    </source>
</evidence>
<feature type="region of interest" description="Disordered" evidence="1">
    <location>
        <begin position="399"/>
        <end position="432"/>
    </location>
</feature>
<dbReference type="Pfam" id="PF17104">
    <property type="entry name" value="YBL010C_LAA2"/>
    <property type="match status" value="1"/>
</dbReference>
<feature type="compositionally biased region" description="Polar residues" evidence="1">
    <location>
        <begin position="40"/>
        <end position="50"/>
    </location>
</feature>
<dbReference type="InterPro" id="IPR031355">
    <property type="entry name" value="YBL010C/LAA2-like"/>
</dbReference>
<proteinExistence type="predicted"/>
<reference evidence="2" key="1">
    <citation type="submission" date="2016-06" db="EMBL/GenBank/DDBJ databases">
        <authorList>
            <person name="Cuomo C."/>
            <person name="Litvintseva A."/>
            <person name="Heitman J."/>
            <person name="Chen Y."/>
            <person name="Sun S."/>
            <person name="Springer D."/>
            <person name="Dromer F."/>
            <person name="Young S."/>
            <person name="Zeng Q."/>
            <person name="Chapman S."/>
            <person name="Gujja S."/>
            <person name="Saif S."/>
            <person name="Birren B."/>
        </authorList>
    </citation>
    <scope>NUCLEOTIDE SEQUENCE</scope>
    <source>
        <strain evidence="2">CBS 7841</strain>
    </source>
</reference>
<dbReference type="EMBL" id="CP143787">
    <property type="protein sequence ID" value="WVN88538.1"/>
    <property type="molecule type" value="Genomic_DNA"/>
</dbReference>
<dbReference type="KEGG" id="cdep:91087959"/>
<gene>
    <name evidence="2" type="ORF">L203_103749</name>
</gene>
<protein>
    <submittedName>
        <fullName evidence="2">Uncharacterized protein</fullName>
    </submittedName>
</protein>
<reference evidence="2" key="2">
    <citation type="journal article" date="2022" name="Elife">
        <title>Obligate sexual reproduction of a homothallic fungus closely related to the Cryptococcus pathogenic species complex.</title>
        <authorList>
            <person name="Passer A.R."/>
            <person name="Clancey S.A."/>
            <person name="Shea T."/>
            <person name="David-Palma M."/>
            <person name="Averette A.F."/>
            <person name="Boekhout T."/>
            <person name="Porcel B.M."/>
            <person name="Nowrousian M."/>
            <person name="Cuomo C.A."/>
            <person name="Sun S."/>
            <person name="Heitman J."/>
            <person name="Coelho M.A."/>
        </authorList>
    </citation>
    <scope>NUCLEOTIDE SEQUENCE</scope>
    <source>
        <strain evidence="2">CBS 7841</strain>
    </source>
</reference>
<organism evidence="2 3">
    <name type="scientific">Cryptococcus depauperatus CBS 7841</name>
    <dbReference type="NCBI Taxonomy" id="1295531"/>
    <lineage>
        <taxon>Eukaryota</taxon>
        <taxon>Fungi</taxon>
        <taxon>Dikarya</taxon>
        <taxon>Basidiomycota</taxon>
        <taxon>Agaricomycotina</taxon>
        <taxon>Tremellomycetes</taxon>
        <taxon>Tremellales</taxon>
        <taxon>Cryptococcaceae</taxon>
        <taxon>Cryptococcus</taxon>
    </lineage>
</organism>
<keyword evidence="3" id="KW-1185">Reference proteome</keyword>
<dbReference type="Proteomes" id="UP000094043">
    <property type="component" value="Chromosome 4"/>
</dbReference>
<dbReference type="PANTHER" id="PTHR38698:SF1">
    <property type="entry name" value="FUNGAL PROTEIN"/>
    <property type="match status" value="1"/>
</dbReference>